<dbReference type="RefSeq" id="WP_228850050.1">
    <property type="nucleotide sequence ID" value="NZ_JADCKQ010000018.1"/>
</dbReference>
<organism evidence="4 5">
    <name type="scientific">Halocynthiibacter styelae</name>
    <dbReference type="NCBI Taxonomy" id="2761955"/>
    <lineage>
        <taxon>Bacteria</taxon>
        <taxon>Pseudomonadati</taxon>
        <taxon>Pseudomonadota</taxon>
        <taxon>Alphaproteobacteria</taxon>
        <taxon>Rhodobacterales</taxon>
        <taxon>Paracoccaceae</taxon>
        <taxon>Halocynthiibacter</taxon>
    </lineage>
</organism>
<keyword evidence="1 2" id="KW-0732">Signal</keyword>
<evidence type="ECO:0000313" key="5">
    <source>
        <dbReference type="Proteomes" id="UP000640583"/>
    </source>
</evidence>
<dbReference type="Pfam" id="PF13778">
    <property type="entry name" value="DUF4174"/>
    <property type="match status" value="1"/>
</dbReference>
<evidence type="ECO:0000256" key="2">
    <source>
        <dbReference type="SAM" id="SignalP"/>
    </source>
</evidence>
<feature type="domain" description="DUF4174" evidence="3">
    <location>
        <begin position="41"/>
        <end position="141"/>
    </location>
</feature>
<reference evidence="4" key="1">
    <citation type="submission" date="2020-10" db="EMBL/GenBank/DDBJ databases">
        <title>Paenihalocynthiibacter styelae gen. nov., sp. nov., isolated from stalked sea squirt Styela clava.</title>
        <authorList>
            <person name="Kim Y.-O."/>
            <person name="Yoon J.-H."/>
        </authorList>
    </citation>
    <scope>NUCLEOTIDE SEQUENCE</scope>
    <source>
        <strain evidence="4">MYP1-1</strain>
    </source>
</reference>
<sequence>MKKCLCALAACLSLALPVFAQEATEDIPELAFLEAADVIAEEFLWQARLIVVFADSPLDPRFADQLSKLEDGAEALLERDVVVITDADPAGASEWREELRPRGFMMVLIGKDGVIRLRKPFAWDVREISRSIDKIPLRQQEVRDRRE</sequence>
<dbReference type="Proteomes" id="UP000640583">
    <property type="component" value="Unassembled WGS sequence"/>
</dbReference>
<dbReference type="EMBL" id="JADCKQ010000018">
    <property type="protein sequence ID" value="MBI1495346.1"/>
    <property type="molecule type" value="Genomic_DNA"/>
</dbReference>
<evidence type="ECO:0000256" key="1">
    <source>
        <dbReference type="ARBA" id="ARBA00022729"/>
    </source>
</evidence>
<comment type="caution">
    <text evidence="4">The sequence shown here is derived from an EMBL/GenBank/DDBJ whole genome shotgun (WGS) entry which is preliminary data.</text>
</comment>
<feature type="chain" id="PRO_5035166069" evidence="2">
    <location>
        <begin position="21"/>
        <end position="147"/>
    </location>
</feature>
<evidence type="ECO:0000259" key="3">
    <source>
        <dbReference type="Pfam" id="PF13778"/>
    </source>
</evidence>
<name>A0A8J7IR37_9RHOB</name>
<proteinExistence type="predicted"/>
<protein>
    <submittedName>
        <fullName evidence="4">DUF4174 domain-containing protein</fullName>
    </submittedName>
</protein>
<dbReference type="InterPro" id="IPR025232">
    <property type="entry name" value="DUF4174"/>
</dbReference>
<evidence type="ECO:0000313" key="4">
    <source>
        <dbReference type="EMBL" id="MBI1495346.1"/>
    </source>
</evidence>
<dbReference type="AlphaFoldDB" id="A0A8J7IR37"/>
<gene>
    <name evidence="4" type="ORF">H1D41_17015</name>
</gene>
<keyword evidence="5" id="KW-1185">Reference proteome</keyword>
<accession>A0A8J7IR37</accession>
<feature type="signal peptide" evidence="2">
    <location>
        <begin position="1"/>
        <end position="20"/>
    </location>
</feature>